<reference evidence="10 11" key="1">
    <citation type="submission" date="2019-12" db="EMBL/GenBank/DDBJ databases">
        <authorList>
            <person name="Alioto T."/>
            <person name="Alioto T."/>
            <person name="Gomez Garrido J."/>
        </authorList>
    </citation>
    <scope>NUCLEOTIDE SEQUENCE [LARGE SCALE GENOMIC DNA]</scope>
</reference>
<dbReference type="FunFam" id="2.40.30.10:FF:000010">
    <property type="entry name" value="Translation elongation factor 2"/>
    <property type="match status" value="1"/>
</dbReference>
<evidence type="ECO:0000256" key="5">
    <source>
        <dbReference type="ARBA" id="ARBA00022917"/>
    </source>
</evidence>
<evidence type="ECO:0000313" key="10">
    <source>
        <dbReference type="EMBL" id="CAA3030054.1"/>
    </source>
</evidence>
<dbReference type="InterPro" id="IPR000795">
    <property type="entry name" value="T_Tr_GTP-bd_dom"/>
</dbReference>
<keyword evidence="4 10" id="KW-0251">Elongation factor</keyword>
<dbReference type="GO" id="GO:0016020">
    <property type="term" value="C:membrane"/>
    <property type="evidence" value="ECO:0007669"/>
    <property type="project" value="GOC"/>
</dbReference>
<proteinExistence type="predicted"/>
<keyword evidence="7" id="KW-0812">Transmembrane</keyword>
<feature type="signal peptide" evidence="8">
    <location>
        <begin position="1"/>
        <end position="25"/>
    </location>
</feature>
<dbReference type="GO" id="GO:0003746">
    <property type="term" value="F:translation elongation factor activity"/>
    <property type="evidence" value="ECO:0007669"/>
    <property type="project" value="UniProtKB-KW"/>
</dbReference>
<dbReference type="SUPFAM" id="SSF50447">
    <property type="entry name" value="Translation proteins"/>
    <property type="match status" value="1"/>
</dbReference>
<dbReference type="Pfam" id="PF04080">
    <property type="entry name" value="Per1"/>
    <property type="match status" value="1"/>
</dbReference>
<keyword evidence="5" id="KW-0648">Protein biosynthesis</keyword>
<dbReference type="Gene3D" id="3.30.230.10">
    <property type="match status" value="1"/>
</dbReference>
<evidence type="ECO:0000256" key="6">
    <source>
        <dbReference type="ARBA" id="ARBA00023134"/>
    </source>
</evidence>
<feature type="transmembrane region" description="Helical" evidence="7">
    <location>
        <begin position="198"/>
        <end position="217"/>
    </location>
</feature>
<dbReference type="GO" id="GO:0003924">
    <property type="term" value="F:GTPase activity"/>
    <property type="evidence" value="ECO:0007669"/>
    <property type="project" value="InterPro"/>
</dbReference>
<dbReference type="SMART" id="SM00889">
    <property type="entry name" value="EFG_IV"/>
    <property type="match status" value="1"/>
</dbReference>
<sequence>MNKMADHYWIIFFLVYSCLIRALDASAGDADPLYRDCVGQCEKTGCVGERCFPHCKFSSDGSSLDGPWYMQEPLYLRWKQWDCQSDCRYHCMLDREKERAELGYRPFKYHGKWPFRRLYGFQEPVSVALSALNLSMHFHGWLSFFILLYYKLPLKPDKRPYYDYTGLWHFYGFLSMNSWFWSAVFHSRDVSLTEKLDYSSAVALLGYSLLLATVRSFSVRDEAARVMVAAPLVAFTITHVLYLNNYKMDYGWNMKVCVVMAVAQLLVWAVWAGVTGHPSRWKLWIVVVGGGLSMMLEIYDFPPYEGLVDAHALWHATTIPLTYVWWSFIKDDAEYQTSALLKKVKFTADELRRIMDYKHNIRNMSVIAHVDHGKSTLTDSLVAAAGIIAQEVAGDVRMTDTRADEAERGITIKSTGISLYYEMSDASLKSYTGERNGNEYLINLIDSPGHVDFSSEVTAALRITDGALVVVDCVEGVCVQTETVLRQALGERIRPVLTVNKMDRCFLELQVDGEEAYQTFQRVIENANVIMATYEDPLLGDVQVYPEKGTVAFSAGLHGWAFTLTNFAKMYASKFGVDESKMMERLWGENFFDPATKKWTTKNTGSATCKRGFVQFCYEPIKQIINTCMNDQKDKLWPMLQKLGVVMKSDEKDLMGKPLMKRVMQTWLPASTALLEMMIFHLPSPSKAQRYRVENLYEGPMDDVYATAIRNCDPDGPLMLYVSKMIPASDKGRFFAFGRVFSGKVSTGLKVRIMGPNYVPGEKKDLYVKSVQRTVIWMGKRQETVEDVPCGNTVAMVGLDQYITKNATLTNEKEVDAHPIRAMKFSVSPVVRVAVQCKVASDLPKLVEGLKRLAKSDPMVVCSIEESGEHIIAGAGELHLEICLKDLQDDFMGGAEIIKSDPVVSFRETVLERSCRTVMSKSPNKHNRLYMEARPLEEGLAEAIDDGRIGPRDDPKVRSKILSEEFGWDKELAKKIWCFGPETTGPNMVVDMCKGVQYLNEIKDSVVAGFQWASKEGPLAEENMRGICFEVCDVVLHADAIHRGGGQVIPTARRVIYASHITAKPRLLEPVYMVEIQAPEQALGGIYSVLNQKRGHVFEELQRPGTPLYNIKAYLPVIESFGFSSTLRAATSGQAFPQCVFDHWDMMSSDPLEPGSQASQLVTDIRKRKGLKEQMTPLSEYEDRL</sequence>
<evidence type="ECO:0000256" key="4">
    <source>
        <dbReference type="ARBA" id="ARBA00022768"/>
    </source>
</evidence>
<dbReference type="EMBL" id="CACTIH010009346">
    <property type="protein sequence ID" value="CAA3030054.1"/>
    <property type="molecule type" value="Genomic_DNA"/>
</dbReference>
<dbReference type="PRINTS" id="PR00315">
    <property type="entry name" value="ELONGATNFCT"/>
</dbReference>
<dbReference type="Pfam" id="PF03144">
    <property type="entry name" value="GTP_EFTU_D2"/>
    <property type="match status" value="1"/>
</dbReference>
<feature type="domain" description="Tr-type G" evidence="9">
    <location>
        <begin position="359"/>
        <end position="686"/>
    </location>
</feature>
<dbReference type="InterPro" id="IPR014721">
    <property type="entry name" value="Ribsml_uS5_D2-typ_fold_subgr"/>
</dbReference>
<dbReference type="InterPro" id="IPR004161">
    <property type="entry name" value="EFTu-like_2"/>
</dbReference>
<gene>
    <name evidence="10" type="ORF">OLEA9_A001671</name>
</gene>
<dbReference type="FunFam" id="3.30.70.870:FF:000002">
    <property type="entry name" value="Translation elongation factor 2"/>
    <property type="match status" value="1"/>
</dbReference>
<keyword evidence="11" id="KW-1185">Reference proteome</keyword>
<dbReference type="CDD" id="cd01681">
    <property type="entry name" value="aeEF2_snRNP_like_IV"/>
    <property type="match status" value="1"/>
</dbReference>
<dbReference type="SUPFAM" id="SSF52540">
    <property type="entry name" value="P-loop containing nucleoside triphosphate hydrolases"/>
    <property type="match status" value="1"/>
</dbReference>
<dbReference type="GO" id="GO:1990904">
    <property type="term" value="C:ribonucleoprotein complex"/>
    <property type="evidence" value="ECO:0007669"/>
    <property type="project" value="TreeGrafter"/>
</dbReference>
<dbReference type="InterPro" id="IPR020568">
    <property type="entry name" value="Ribosomal_Su5_D2-typ_SF"/>
</dbReference>
<dbReference type="Gramene" id="OE9A001671T1">
    <property type="protein sequence ID" value="OE9A001671C1"/>
    <property type="gene ID" value="OE9A001671"/>
</dbReference>
<dbReference type="GO" id="GO:0005829">
    <property type="term" value="C:cytosol"/>
    <property type="evidence" value="ECO:0007669"/>
    <property type="project" value="TreeGrafter"/>
</dbReference>
<dbReference type="CDD" id="cd01885">
    <property type="entry name" value="EF2"/>
    <property type="match status" value="1"/>
</dbReference>
<keyword evidence="6" id="KW-0342">GTP-binding</keyword>
<dbReference type="Proteomes" id="UP000594638">
    <property type="component" value="Unassembled WGS sequence"/>
</dbReference>
<dbReference type="InterPro" id="IPR031157">
    <property type="entry name" value="G_TR_CS"/>
</dbReference>
<protein>
    <submittedName>
        <fullName evidence="10">Elongation factor 2</fullName>
    </submittedName>
</protein>
<dbReference type="AlphaFoldDB" id="A0A8S0VDN6"/>
<keyword evidence="2" id="KW-0963">Cytoplasm</keyword>
<dbReference type="InterPro" id="IPR005517">
    <property type="entry name" value="Transl_elong_EFG/EF2_IV"/>
</dbReference>
<dbReference type="GO" id="GO:0006506">
    <property type="term" value="P:GPI anchor biosynthetic process"/>
    <property type="evidence" value="ECO:0007669"/>
    <property type="project" value="InterPro"/>
</dbReference>
<dbReference type="Pfam" id="PF00009">
    <property type="entry name" value="GTP_EFTU"/>
    <property type="match status" value="1"/>
</dbReference>
<dbReference type="Pfam" id="PF14492">
    <property type="entry name" value="EFG_III"/>
    <property type="match status" value="1"/>
</dbReference>
<dbReference type="Gene3D" id="3.30.70.870">
    <property type="entry name" value="Elongation Factor G (Translational Gtpase), domain 3"/>
    <property type="match status" value="1"/>
</dbReference>
<evidence type="ECO:0000256" key="7">
    <source>
        <dbReference type="SAM" id="Phobius"/>
    </source>
</evidence>
<dbReference type="SMART" id="SM00838">
    <property type="entry name" value="EFG_C"/>
    <property type="match status" value="1"/>
</dbReference>
<evidence type="ECO:0000256" key="3">
    <source>
        <dbReference type="ARBA" id="ARBA00022741"/>
    </source>
</evidence>
<feature type="transmembrane region" description="Helical" evidence="7">
    <location>
        <begin position="168"/>
        <end position="186"/>
    </location>
</feature>
<evidence type="ECO:0000256" key="8">
    <source>
        <dbReference type="SAM" id="SignalP"/>
    </source>
</evidence>
<accession>A0A8S0VDN6</accession>
<dbReference type="PANTHER" id="PTHR42908">
    <property type="entry name" value="TRANSLATION ELONGATION FACTOR-RELATED"/>
    <property type="match status" value="1"/>
</dbReference>
<dbReference type="GO" id="GO:0043022">
    <property type="term" value="F:ribosome binding"/>
    <property type="evidence" value="ECO:0007669"/>
    <property type="project" value="TreeGrafter"/>
</dbReference>
<feature type="transmembrane region" description="Helical" evidence="7">
    <location>
        <begin position="125"/>
        <end position="148"/>
    </location>
</feature>
<dbReference type="Gene3D" id="3.40.50.300">
    <property type="entry name" value="P-loop containing nucleotide triphosphate hydrolases"/>
    <property type="match status" value="1"/>
</dbReference>
<dbReference type="PROSITE" id="PS51257">
    <property type="entry name" value="PROKAR_LIPOPROTEIN"/>
    <property type="match status" value="1"/>
</dbReference>
<comment type="caution">
    <text evidence="10">The sequence shown here is derived from an EMBL/GenBank/DDBJ whole genome shotgun (WGS) entry which is preliminary data.</text>
</comment>
<dbReference type="CDD" id="cd04096">
    <property type="entry name" value="eEF2_snRNP_like_C"/>
    <property type="match status" value="1"/>
</dbReference>
<dbReference type="SUPFAM" id="SSF54211">
    <property type="entry name" value="Ribosomal protein S5 domain 2-like"/>
    <property type="match status" value="1"/>
</dbReference>
<dbReference type="InterPro" id="IPR007217">
    <property type="entry name" value="Per1-like"/>
</dbReference>
<keyword evidence="7" id="KW-1133">Transmembrane helix</keyword>
<dbReference type="Pfam" id="PF00679">
    <property type="entry name" value="EFG_C"/>
    <property type="match status" value="1"/>
</dbReference>
<comment type="subcellular location">
    <subcellularLocation>
        <location evidence="1">Cytoplasm</location>
    </subcellularLocation>
</comment>
<dbReference type="SUPFAM" id="SSF54980">
    <property type="entry name" value="EF-G C-terminal domain-like"/>
    <property type="match status" value="2"/>
</dbReference>
<dbReference type="InterPro" id="IPR027417">
    <property type="entry name" value="P-loop_NTPase"/>
</dbReference>
<dbReference type="InterPro" id="IPR009000">
    <property type="entry name" value="Transl_B-barrel_sf"/>
</dbReference>
<dbReference type="Pfam" id="PF03764">
    <property type="entry name" value="EFG_IV"/>
    <property type="match status" value="1"/>
</dbReference>
<feature type="chain" id="PRO_5035777233" evidence="8">
    <location>
        <begin position="26"/>
        <end position="1185"/>
    </location>
</feature>
<keyword evidence="7" id="KW-0472">Membrane</keyword>
<feature type="transmembrane region" description="Helical" evidence="7">
    <location>
        <begin position="223"/>
        <end position="244"/>
    </location>
</feature>
<dbReference type="CDD" id="cd16261">
    <property type="entry name" value="EF2_snRNP_III"/>
    <property type="match status" value="1"/>
</dbReference>
<dbReference type="FunFam" id="3.30.70.240:FF:000003">
    <property type="entry name" value="Translation elongation factor 2"/>
    <property type="match status" value="1"/>
</dbReference>
<evidence type="ECO:0000313" key="11">
    <source>
        <dbReference type="Proteomes" id="UP000594638"/>
    </source>
</evidence>
<dbReference type="Gene3D" id="2.40.30.10">
    <property type="entry name" value="Translation factors"/>
    <property type="match status" value="1"/>
</dbReference>
<dbReference type="NCBIfam" id="TIGR00231">
    <property type="entry name" value="small_GTP"/>
    <property type="match status" value="1"/>
</dbReference>
<dbReference type="PROSITE" id="PS51722">
    <property type="entry name" value="G_TR_2"/>
    <property type="match status" value="1"/>
</dbReference>
<dbReference type="PROSITE" id="PS00301">
    <property type="entry name" value="G_TR_1"/>
    <property type="match status" value="1"/>
</dbReference>
<dbReference type="InterPro" id="IPR000640">
    <property type="entry name" value="EFG_V-like"/>
</dbReference>
<evidence type="ECO:0000256" key="2">
    <source>
        <dbReference type="ARBA" id="ARBA00022490"/>
    </source>
</evidence>
<dbReference type="PANTHER" id="PTHR42908:SF10">
    <property type="entry name" value="EUKARYOTIC TRANSLATION ELONGATION FACTOR 2"/>
    <property type="match status" value="1"/>
</dbReference>
<dbReference type="InterPro" id="IPR035647">
    <property type="entry name" value="EFG_III/V"/>
</dbReference>
<keyword evidence="3" id="KW-0547">Nucleotide-binding</keyword>
<dbReference type="FunFam" id="3.40.50.300:FF:000058">
    <property type="entry name" value="Translation elongation factor 2"/>
    <property type="match status" value="1"/>
</dbReference>
<evidence type="ECO:0000259" key="9">
    <source>
        <dbReference type="PROSITE" id="PS51722"/>
    </source>
</evidence>
<feature type="transmembrane region" description="Helical" evidence="7">
    <location>
        <begin position="256"/>
        <end position="275"/>
    </location>
</feature>
<dbReference type="Gene3D" id="3.30.70.240">
    <property type="match status" value="1"/>
</dbReference>
<dbReference type="FunFam" id="3.30.230.10:FF:000006">
    <property type="entry name" value="Translation elongation factor 2"/>
    <property type="match status" value="1"/>
</dbReference>
<name>A0A8S0VDN6_OLEEU</name>
<dbReference type="InterPro" id="IPR005225">
    <property type="entry name" value="Small_GTP-bd"/>
</dbReference>
<dbReference type="CDD" id="cd16268">
    <property type="entry name" value="EF2_II"/>
    <property type="match status" value="1"/>
</dbReference>
<keyword evidence="8" id="KW-0732">Signal</keyword>
<evidence type="ECO:0000256" key="1">
    <source>
        <dbReference type="ARBA" id="ARBA00004496"/>
    </source>
</evidence>
<dbReference type="GO" id="GO:0005525">
    <property type="term" value="F:GTP binding"/>
    <property type="evidence" value="ECO:0007669"/>
    <property type="project" value="UniProtKB-KW"/>
</dbReference>
<organism evidence="10 11">
    <name type="scientific">Olea europaea subsp. europaea</name>
    <dbReference type="NCBI Taxonomy" id="158383"/>
    <lineage>
        <taxon>Eukaryota</taxon>
        <taxon>Viridiplantae</taxon>
        <taxon>Streptophyta</taxon>
        <taxon>Embryophyta</taxon>
        <taxon>Tracheophyta</taxon>
        <taxon>Spermatophyta</taxon>
        <taxon>Magnoliopsida</taxon>
        <taxon>eudicotyledons</taxon>
        <taxon>Gunneridae</taxon>
        <taxon>Pentapetalae</taxon>
        <taxon>asterids</taxon>
        <taxon>lamiids</taxon>
        <taxon>Lamiales</taxon>
        <taxon>Oleaceae</taxon>
        <taxon>Oleeae</taxon>
        <taxon>Olea</taxon>
    </lineage>
</organism>
<dbReference type="OrthoDB" id="203at2759"/>
<dbReference type="InterPro" id="IPR041095">
    <property type="entry name" value="EFG_II"/>
</dbReference>